<accession>A0A8S5M7F6</accession>
<dbReference type="EMBL" id="BK014839">
    <property type="protein sequence ID" value="DAD78166.1"/>
    <property type="molecule type" value="Genomic_DNA"/>
</dbReference>
<sequence>MNQEIGFLYNKQNLELQRAYFKQMLHMIGIKVFHYAPLPGKRYTNYGEIKTCFEEPVLTGCIFDDHPTQKTMKKLGWDSERQEEVSLISVPYDLAHVQAGSLFALPSGIDNAEARLFRVVEMSTIMLYPASITCKLVPEWKNTTHESQIIDFKTQDFNLLREEE</sequence>
<evidence type="ECO:0000313" key="1">
    <source>
        <dbReference type="EMBL" id="DAD78166.1"/>
    </source>
</evidence>
<protein>
    <submittedName>
        <fullName evidence="1">Uncharacterized protein</fullName>
    </submittedName>
</protein>
<reference evidence="1" key="1">
    <citation type="journal article" date="2021" name="Proc. Natl. Acad. Sci. U.S.A.">
        <title>A Catalog of Tens of Thousands of Viruses from Human Metagenomes Reveals Hidden Associations with Chronic Diseases.</title>
        <authorList>
            <person name="Tisza M.J."/>
            <person name="Buck C.B."/>
        </authorList>
    </citation>
    <scope>NUCLEOTIDE SEQUENCE</scope>
    <source>
        <strain evidence="1">Ctrgt10</strain>
    </source>
</reference>
<organism evidence="1">
    <name type="scientific">Siphoviridae sp. ctrgt10</name>
    <dbReference type="NCBI Taxonomy" id="2826479"/>
    <lineage>
        <taxon>Viruses</taxon>
        <taxon>Duplodnaviria</taxon>
        <taxon>Heunggongvirae</taxon>
        <taxon>Uroviricota</taxon>
        <taxon>Caudoviricetes</taxon>
    </lineage>
</organism>
<proteinExistence type="predicted"/>
<name>A0A8S5M7F6_9CAUD</name>